<dbReference type="EMBL" id="JABSTV010001248">
    <property type="protein sequence ID" value="KAH7967919.1"/>
    <property type="molecule type" value="Genomic_DNA"/>
</dbReference>
<dbReference type="PROSITE" id="PS51465">
    <property type="entry name" value="KAZAL_2"/>
    <property type="match status" value="1"/>
</dbReference>
<dbReference type="NCBIfam" id="TIGR00805">
    <property type="entry name" value="oat"/>
    <property type="match status" value="1"/>
</dbReference>
<dbReference type="PROSITE" id="PS50850">
    <property type="entry name" value="MFS"/>
    <property type="match status" value="1"/>
</dbReference>
<dbReference type="InterPro" id="IPR002350">
    <property type="entry name" value="Kazal_dom"/>
</dbReference>
<keyword evidence="13" id="KW-1185">Reference proteome</keyword>
<reference evidence="12" key="2">
    <citation type="submission" date="2021-09" db="EMBL/GenBank/DDBJ databases">
        <authorList>
            <person name="Jia N."/>
            <person name="Wang J."/>
            <person name="Shi W."/>
            <person name="Du L."/>
            <person name="Sun Y."/>
            <person name="Zhan W."/>
            <person name="Jiang J."/>
            <person name="Wang Q."/>
            <person name="Zhang B."/>
            <person name="Ji P."/>
            <person name="Sakyi L.B."/>
            <person name="Cui X."/>
            <person name="Yuan T."/>
            <person name="Jiang B."/>
            <person name="Yang W."/>
            <person name="Lam T.T.-Y."/>
            <person name="Chang Q."/>
            <person name="Ding S."/>
            <person name="Wang X."/>
            <person name="Zhu J."/>
            <person name="Ruan X."/>
            <person name="Zhao L."/>
            <person name="Wei J."/>
            <person name="Que T."/>
            <person name="Du C."/>
            <person name="Cheng J."/>
            <person name="Dai P."/>
            <person name="Han X."/>
            <person name="Huang E."/>
            <person name="Gao Y."/>
            <person name="Liu J."/>
            <person name="Shao H."/>
            <person name="Ye R."/>
            <person name="Li L."/>
            <person name="Wei W."/>
            <person name="Wang X."/>
            <person name="Wang C."/>
            <person name="Huo Q."/>
            <person name="Li W."/>
            <person name="Guo W."/>
            <person name="Chen H."/>
            <person name="Chen S."/>
            <person name="Zhou L."/>
            <person name="Zhou L."/>
            <person name="Ni X."/>
            <person name="Tian J."/>
            <person name="Zhou Y."/>
            <person name="Sheng Y."/>
            <person name="Liu T."/>
            <person name="Pan Y."/>
            <person name="Xia L."/>
            <person name="Li J."/>
            <person name="Zhao F."/>
            <person name="Cao W."/>
        </authorList>
    </citation>
    <scope>NUCLEOTIDE SEQUENCE</scope>
    <source>
        <strain evidence="12">Rsan-2018</strain>
        <tissue evidence="12">Larvae</tissue>
    </source>
</reference>
<keyword evidence="7" id="KW-1015">Disulfide bond</keyword>
<evidence type="ECO:0000256" key="3">
    <source>
        <dbReference type="ARBA" id="ARBA00022475"/>
    </source>
</evidence>
<dbReference type="InterPro" id="IPR004156">
    <property type="entry name" value="OATP"/>
</dbReference>
<feature type="transmembrane region" description="Helical" evidence="8">
    <location>
        <begin position="296"/>
        <end position="318"/>
    </location>
</feature>
<feature type="transmembrane region" description="Helical" evidence="8">
    <location>
        <begin position="578"/>
        <end position="602"/>
    </location>
</feature>
<dbReference type="PANTHER" id="PTHR11388:SF100">
    <property type="entry name" value="SOLUTE CARRIER ORGANIC ANION TRANSPORTER FAMILY MEMBER 4A1"/>
    <property type="match status" value="1"/>
</dbReference>
<dbReference type="SUPFAM" id="SSF100895">
    <property type="entry name" value="Kazal-type serine protease inhibitors"/>
    <property type="match status" value="1"/>
</dbReference>
<dbReference type="InterPro" id="IPR036058">
    <property type="entry name" value="Kazal_dom_sf"/>
</dbReference>
<feature type="domain" description="Major facilitator superfamily (MFS) profile" evidence="10">
    <location>
        <begin position="258"/>
        <end position="852"/>
    </location>
</feature>
<feature type="transmembrane region" description="Helical" evidence="8">
    <location>
        <begin position="325"/>
        <end position="346"/>
    </location>
</feature>
<dbReference type="Pfam" id="PF03137">
    <property type="entry name" value="OATP"/>
    <property type="match status" value="1"/>
</dbReference>
<dbReference type="InterPro" id="IPR036259">
    <property type="entry name" value="MFS_trans_sf"/>
</dbReference>
<feature type="transmembrane region" description="Helical" evidence="8">
    <location>
        <begin position="738"/>
        <end position="761"/>
    </location>
</feature>
<evidence type="ECO:0000256" key="5">
    <source>
        <dbReference type="ARBA" id="ARBA00022989"/>
    </source>
</evidence>
<dbReference type="Pfam" id="PF07648">
    <property type="entry name" value="Kazal_2"/>
    <property type="match status" value="1"/>
</dbReference>
<keyword evidence="6 8" id="KW-0472">Membrane</keyword>
<dbReference type="Proteomes" id="UP000821837">
    <property type="component" value="Unassembled WGS sequence"/>
</dbReference>
<evidence type="ECO:0000256" key="1">
    <source>
        <dbReference type="ARBA" id="ARBA00004651"/>
    </source>
</evidence>
<dbReference type="AlphaFoldDB" id="A0A9D4T2R5"/>
<keyword evidence="4 8" id="KW-0812">Transmembrane</keyword>
<dbReference type="GO" id="GO:0006811">
    <property type="term" value="P:monoatomic ion transport"/>
    <property type="evidence" value="ECO:0007669"/>
    <property type="project" value="UniProtKB-KW"/>
</dbReference>
<protein>
    <recommendedName>
        <fullName evidence="8">Solute carrier organic anion transporter family member</fullName>
    </recommendedName>
</protein>
<name>A0A9D4T2R5_RHISA</name>
<dbReference type="InterPro" id="IPR020846">
    <property type="entry name" value="MFS_dom"/>
</dbReference>
<dbReference type="SUPFAM" id="SSF103473">
    <property type="entry name" value="MFS general substrate transporter"/>
    <property type="match status" value="1"/>
</dbReference>
<feature type="transmembrane region" description="Helical" evidence="8">
    <location>
        <begin position="782"/>
        <end position="800"/>
    </location>
</feature>
<feature type="region of interest" description="Disordered" evidence="9">
    <location>
        <begin position="1"/>
        <end position="231"/>
    </location>
</feature>
<keyword evidence="8" id="KW-0813">Transport</keyword>
<feature type="compositionally biased region" description="Basic residues" evidence="9">
    <location>
        <begin position="114"/>
        <end position="124"/>
    </location>
</feature>
<dbReference type="GO" id="GO:0015347">
    <property type="term" value="F:sodium-independent organic anion transmembrane transporter activity"/>
    <property type="evidence" value="ECO:0007669"/>
    <property type="project" value="TreeGrafter"/>
</dbReference>
<feature type="transmembrane region" description="Helical" evidence="8">
    <location>
        <begin position="463"/>
        <end position="484"/>
    </location>
</feature>
<feature type="domain" description="Kazal-like" evidence="11">
    <location>
        <begin position="651"/>
        <end position="703"/>
    </location>
</feature>
<reference evidence="12" key="1">
    <citation type="journal article" date="2020" name="Cell">
        <title>Large-Scale Comparative Analyses of Tick Genomes Elucidate Their Genetic Diversity and Vector Capacities.</title>
        <authorList>
            <consortium name="Tick Genome and Microbiome Consortium (TIGMIC)"/>
            <person name="Jia N."/>
            <person name="Wang J."/>
            <person name="Shi W."/>
            <person name="Du L."/>
            <person name="Sun Y."/>
            <person name="Zhan W."/>
            <person name="Jiang J.F."/>
            <person name="Wang Q."/>
            <person name="Zhang B."/>
            <person name="Ji P."/>
            <person name="Bell-Sakyi L."/>
            <person name="Cui X.M."/>
            <person name="Yuan T.T."/>
            <person name="Jiang B.G."/>
            <person name="Yang W.F."/>
            <person name="Lam T.T."/>
            <person name="Chang Q.C."/>
            <person name="Ding S.J."/>
            <person name="Wang X.J."/>
            <person name="Zhu J.G."/>
            <person name="Ruan X.D."/>
            <person name="Zhao L."/>
            <person name="Wei J.T."/>
            <person name="Ye R.Z."/>
            <person name="Que T.C."/>
            <person name="Du C.H."/>
            <person name="Zhou Y.H."/>
            <person name="Cheng J.X."/>
            <person name="Dai P.F."/>
            <person name="Guo W.B."/>
            <person name="Han X.H."/>
            <person name="Huang E.J."/>
            <person name="Li L.F."/>
            <person name="Wei W."/>
            <person name="Gao Y.C."/>
            <person name="Liu J.Z."/>
            <person name="Shao H.Z."/>
            <person name="Wang X."/>
            <person name="Wang C.C."/>
            <person name="Yang T.C."/>
            <person name="Huo Q.B."/>
            <person name="Li W."/>
            <person name="Chen H.Y."/>
            <person name="Chen S.E."/>
            <person name="Zhou L.G."/>
            <person name="Ni X.B."/>
            <person name="Tian J.H."/>
            <person name="Sheng Y."/>
            <person name="Liu T."/>
            <person name="Pan Y.S."/>
            <person name="Xia L.Y."/>
            <person name="Li J."/>
            <person name="Zhao F."/>
            <person name="Cao W.C."/>
        </authorList>
    </citation>
    <scope>NUCLEOTIDE SEQUENCE</scope>
    <source>
        <strain evidence="12">Rsan-2018</strain>
    </source>
</reference>
<evidence type="ECO:0000256" key="2">
    <source>
        <dbReference type="ARBA" id="ARBA00009657"/>
    </source>
</evidence>
<proteinExistence type="inferred from homology"/>
<feature type="transmembrane region" description="Helical" evidence="8">
    <location>
        <begin position="614"/>
        <end position="632"/>
    </location>
</feature>
<keyword evidence="8" id="KW-0406">Ion transport</keyword>
<dbReference type="Gene3D" id="1.20.1250.20">
    <property type="entry name" value="MFS general substrate transporter like domains"/>
    <property type="match status" value="1"/>
</dbReference>
<organism evidence="12 13">
    <name type="scientific">Rhipicephalus sanguineus</name>
    <name type="common">Brown dog tick</name>
    <name type="synonym">Ixodes sanguineus</name>
    <dbReference type="NCBI Taxonomy" id="34632"/>
    <lineage>
        <taxon>Eukaryota</taxon>
        <taxon>Metazoa</taxon>
        <taxon>Ecdysozoa</taxon>
        <taxon>Arthropoda</taxon>
        <taxon>Chelicerata</taxon>
        <taxon>Arachnida</taxon>
        <taxon>Acari</taxon>
        <taxon>Parasitiformes</taxon>
        <taxon>Ixodida</taxon>
        <taxon>Ixodoidea</taxon>
        <taxon>Ixodidae</taxon>
        <taxon>Rhipicephalinae</taxon>
        <taxon>Rhipicephalus</taxon>
        <taxon>Rhipicephalus</taxon>
    </lineage>
</organism>
<evidence type="ECO:0000313" key="13">
    <source>
        <dbReference type="Proteomes" id="UP000821837"/>
    </source>
</evidence>
<comment type="caution">
    <text evidence="12">The sequence shown here is derived from an EMBL/GenBank/DDBJ whole genome shotgun (WGS) entry which is preliminary data.</text>
</comment>
<evidence type="ECO:0000256" key="9">
    <source>
        <dbReference type="SAM" id="MobiDB-lite"/>
    </source>
</evidence>
<sequence length="870" mass="93275">MAARRWPADRGRRSHTAAKSSSAAWLPVALRRATNCRRSPPEDKPPTEELSPNDDAAARTAGAAEVEDGEDAAALVSPGSLVSPTSASAARKQSAERKDTTAADVTNGDVAERSKKKRGKKKRSKGAEAEAPSPAQAMLSPSSPTSQEEQEGLSKSLSGNAAPLIDSLSSDERLKSPDQPATTSGPLSPTELKEAGKEISPQGGQVPIPRQQIPSDITSPTPPKADSVPVERKRREVLCGMMGLYPGFLQSYRTPRCALTVLCLVSFTRSFSMTGVMMVVLPTLERRFQLKGYESGMILSSNDVASCLTMLPVAFLATQRNKPRFIGYGVATLGLGNLVVAMAHFLSPAYRLSEAGTDLCPMTVFSSSCTKTGSIRNYRFILMAGQLISGLGATPINTVTIAYLDENLPKRQSSLYIGIFNSMTIIGPALGFIVGGYTLTYYVDISTDVSSIGLTPKSPAWVGAWWLGSLVTAAMGLTLGVMACSFPKYLPGKAAATTRQRAEKRNDQTAVSVISMMPTSEFGQRITDMPKAIRRLLTNVPFLFLCGSFSFSQMFSTGLTAMLTKFFESQLGLPSARIAYMVGPIVLVGGGFGAIIGGALVSRWNLDYEGIMRLCMYNCCFSWFGVLIFTFSCPQGIYATPDGFVGEVVTSSFSWHCNADCNCTASLLNPICGADGVVYLSPCLAGCHRDLQVKDLKMYSGCTCINGTMSEVPGVSSDRLLLEAVQATRSRCPTDCALLFPFLAGVFLSLSACFLNAAPSTAASIRCVKPAQRSLALGIRQVIGRLVGSIPAPVIFGGILDQTCLSWHQSCGKSGNCIVYENEGMSRGLFYALAVTLSINMMCYYASLVSHRRHTRQRAMAKKSRALRRN</sequence>
<evidence type="ECO:0000256" key="7">
    <source>
        <dbReference type="ARBA" id="ARBA00023157"/>
    </source>
</evidence>
<evidence type="ECO:0000313" key="12">
    <source>
        <dbReference type="EMBL" id="KAH7967919.1"/>
    </source>
</evidence>
<feature type="transmembrane region" description="Helical" evidence="8">
    <location>
        <begin position="258"/>
        <end position="284"/>
    </location>
</feature>
<dbReference type="PANTHER" id="PTHR11388">
    <property type="entry name" value="ORGANIC ANION TRANSPORTER"/>
    <property type="match status" value="1"/>
</dbReference>
<feature type="transmembrane region" description="Helical" evidence="8">
    <location>
        <begin position="829"/>
        <end position="848"/>
    </location>
</feature>
<evidence type="ECO:0000256" key="4">
    <source>
        <dbReference type="ARBA" id="ARBA00022692"/>
    </source>
</evidence>
<comment type="subcellular location">
    <subcellularLocation>
        <location evidence="1 8">Cell membrane</location>
        <topology evidence="1 8">Multi-pass membrane protein</topology>
    </subcellularLocation>
</comment>
<gene>
    <name evidence="12" type="ORF">HPB52_004102</name>
</gene>
<feature type="transmembrane region" description="Helical" evidence="8">
    <location>
        <begin position="536"/>
        <end position="558"/>
    </location>
</feature>
<dbReference type="VEuPathDB" id="VectorBase:RSAN_041929"/>
<evidence type="ECO:0000256" key="6">
    <source>
        <dbReference type="ARBA" id="ARBA00023136"/>
    </source>
</evidence>
<accession>A0A9D4T2R5</accession>
<dbReference type="GO" id="GO:0016323">
    <property type="term" value="C:basolateral plasma membrane"/>
    <property type="evidence" value="ECO:0007669"/>
    <property type="project" value="TreeGrafter"/>
</dbReference>
<keyword evidence="5 8" id="KW-1133">Transmembrane helix</keyword>
<evidence type="ECO:0000259" key="10">
    <source>
        <dbReference type="PROSITE" id="PS50850"/>
    </source>
</evidence>
<feature type="transmembrane region" description="Helical" evidence="8">
    <location>
        <begin position="416"/>
        <end position="443"/>
    </location>
</feature>
<feature type="compositionally biased region" description="Basic and acidic residues" evidence="9">
    <location>
        <begin position="1"/>
        <end position="11"/>
    </location>
</feature>
<keyword evidence="3" id="KW-1003">Cell membrane</keyword>
<comment type="similarity">
    <text evidence="2 8">Belongs to the organo anion transporter (TC 2.A.60) family.</text>
</comment>
<evidence type="ECO:0000256" key="8">
    <source>
        <dbReference type="RuleBase" id="RU362056"/>
    </source>
</evidence>
<evidence type="ECO:0000259" key="11">
    <source>
        <dbReference type="PROSITE" id="PS51465"/>
    </source>
</evidence>
<dbReference type="GO" id="GO:0043252">
    <property type="term" value="P:sodium-independent organic anion transport"/>
    <property type="evidence" value="ECO:0007669"/>
    <property type="project" value="TreeGrafter"/>
</dbReference>
<feature type="transmembrane region" description="Helical" evidence="8">
    <location>
        <begin position="380"/>
        <end position="404"/>
    </location>
</feature>